<dbReference type="GO" id="GO:0043565">
    <property type="term" value="F:sequence-specific DNA binding"/>
    <property type="evidence" value="ECO:0007669"/>
    <property type="project" value="InterPro"/>
</dbReference>
<dbReference type="OrthoDB" id="241790at2"/>
<comment type="caution">
    <text evidence="5">The sequence shown here is derived from an EMBL/GenBank/DDBJ whole genome shotgun (WGS) entry which is preliminary data.</text>
</comment>
<evidence type="ECO:0000256" key="2">
    <source>
        <dbReference type="ARBA" id="ARBA00023125"/>
    </source>
</evidence>
<dbReference type="PRINTS" id="PR00032">
    <property type="entry name" value="HTHARAC"/>
</dbReference>
<dbReference type="InterPro" id="IPR014710">
    <property type="entry name" value="RmlC-like_jellyroll"/>
</dbReference>
<dbReference type="InterPro" id="IPR018060">
    <property type="entry name" value="HTH_AraC"/>
</dbReference>
<reference evidence="5 6" key="1">
    <citation type="submission" date="2018-07" db="EMBL/GenBank/DDBJ databases">
        <title>Genomic Encyclopedia of Type Strains, Phase III (KMG-III): the genomes of soil and plant-associated and newly described type strains.</title>
        <authorList>
            <person name="Whitman W."/>
        </authorList>
    </citation>
    <scope>NUCLEOTIDE SEQUENCE [LARGE SCALE GENOMIC DNA]</scope>
    <source>
        <strain evidence="5 6">CECT 7506</strain>
    </source>
</reference>
<feature type="domain" description="HTH araC/xylS-type" evidence="4">
    <location>
        <begin position="180"/>
        <end position="278"/>
    </location>
</feature>
<evidence type="ECO:0000256" key="1">
    <source>
        <dbReference type="ARBA" id="ARBA00023015"/>
    </source>
</evidence>
<dbReference type="InterPro" id="IPR009057">
    <property type="entry name" value="Homeodomain-like_sf"/>
</dbReference>
<dbReference type="PROSITE" id="PS00041">
    <property type="entry name" value="HTH_ARAC_FAMILY_1"/>
    <property type="match status" value="1"/>
</dbReference>
<name>A0A368VY78_9BACL</name>
<dbReference type="SUPFAM" id="SSF46689">
    <property type="entry name" value="Homeodomain-like"/>
    <property type="match status" value="1"/>
</dbReference>
<keyword evidence="2" id="KW-0238">DNA-binding</keyword>
<evidence type="ECO:0000256" key="3">
    <source>
        <dbReference type="ARBA" id="ARBA00023163"/>
    </source>
</evidence>
<dbReference type="InterPro" id="IPR020449">
    <property type="entry name" value="Tscrpt_reg_AraC-type_HTH"/>
</dbReference>
<sequence>MRNTSLRIGKSDYLYGGLEVKIQYQHRHQSFHTFISSDNTYPLHLHKHVEITIVLSGKIYITINQKEYLLSEGDIVVIFPNQPHSYKTTESSRILLVFFDAAFPGDFTGDLTKLIPNNPMVPKEDLVYNVSNMLKALYERYTENCDNRLLKAYTSVILGHVLPLLSLKKIEYTLYLDSIQRILAYVDLHFLEPVTLDMVSRELGISKFLISRIFSDQLHTSFRDYVNGRRVALAQMLLLSTTNPVTEIAFDSGFNSLRTFYRAFNKEYGITPNEYRRNAQEVI</sequence>
<organism evidence="5 6">
    <name type="scientific">Paenibacillus prosopidis</name>
    <dbReference type="NCBI Taxonomy" id="630520"/>
    <lineage>
        <taxon>Bacteria</taxon>
        <taxon>Bacillati</taxon>
        <taxon>Bacillota</taxon>
        <taxon>Bacilli</taxon>
        <taxon>Bacillales</taxon>
        <taxon>Paenibacillaceae</taxon>
        <taxon>Paenibacillus</taxon>
    </lineage>
</organism>
<dbReference type="InterPro" id="IPR018062">
    <property type="entry name" value="HTH_AraC-typ_CS"/>
</dbReference>
<evidence type="ECO:0000313" key="6">
    <source>
        <dbReference type="Proteomes" id="UP000252415"/>
    </source>
</evidence>
<dbReference type="Proteomes" id="UP000252415">
    <property type="component" value="Unassembled WGS sequence"/>
</dbReference>
<dbReference type="Gene3D" id="1.10.10.60">
    <property type="entry name" value="Homeodomain-like"/>
    <property type="match status" value="2"/>
</dbReference>
<dbReference type="EMBL" id="QPJD01000009">
    <property type="protein sequence ID" value="RCW46367.1"/>
    <property type="molecule type" value="Genomic_DNA"/>
</dbReference>
<keyword evidence="3" id="KW-0804">Transcription</keyword>
<dbReference type="Pfam" id="PF07883">
    <property type="entry name" value="Cupin_2"/>
    <property type="match status" value="1"/>
</dbReference>
<dbReference type="InterPro" id="IPR011051">
    <property type="entry name" value="RmlC_Cupin_sf"/>
</dbReference>
<dbReference type="GO" id="GO:0003700">
    <property type="term" value="F:DNA-binding transcription factor activity"/>
    <property type="evidence" value="ECO:0007669"/>
    <property type="project" value="InterPro"/>
</dbReference>
<gene>
    <name evidence="5" type="ORF">DFP97_1099</name>
</gene>
<dbReference type="PANTHER" id="PTHR43280">
    <property type="entry name" value="ARAC-FAMILY TRANSCRIPTIONAL REGULATOR"/>
    <property type="match status" value="1"/>
</dbReference>
<evidence type="ECO:0000313" key="5">
    <source>
        <dbReference type="EMBL" id="RCW46367.1"/>
    </source>
</evidence>
<protein>
    <submittedName>
        <fullName evidence="5">AraC family transcriptional regulator</fullName>
    </submittedName>
</protein>
<dbReference type="Pfam" id="PF12833">
    <property type="entry name" value="HTH_18"/>
    <property type="match status" value="1"/>
</dbReference>
<keyword evidence="6" id="KW-1185">Reference proteome</keyword>
<proteinExistence type="predicted"/>
<dbReference type="InterPro" id="IPR013096">
    <property type="entry name" value="Cupin_2"/>
</dbReference>
<dbReference type="PANTHER" id="PTHR43280:SF34">
    <property type="entry name" value="ARAC-FAMILY TRANSCRIPTIONAL REGULATOR"/>
    <property type="match status" value="1"/>
</dbReference>
<dbReference type="AlphaFoldDB" id="A0A368VY78"/>
<dbReference type="PROSITE" id="PS01124">
    <property type="entry name" value="HTH_ARAC_FAMILY_2"/>
    <property type="match status" value="1"/>
</dbReference>
<dbReference type="Gene3D" id="2.60.120.10">
    <property type="entry name" value="Jelly Rolls"/>
    <property type="match status" value="1"/>
</dbReference>
<dbReference type="SMART" id="SM00342">
    <property type="entry name" value="HTH_ARAC"/>
    <property type="match status" value="1"/>
</dbReference>
<dbReference type="SUPFAM" id="SSF51182">
    <property type="entry name" value="RmlC-like cupins"/>
    <property type="match status" value="1"/>
</dbReference>
<keyword evidence="1" id="KW-0805">Transcription regulation</keyword>
<evidence type="ECO:0000259" key="4">
    <source>
        <dbReference type="PROSITE" id="PS01124"/>
    </source>
</evidence>
<accession>A0A368VY78</accession>